<feature type="region of interest" description="Phosphopantothenate--cysteine ligase" evidence="3">
    <location>
        <begin position="203"/>
        <end position="435"/>
    </location>
</feature>
<comment type="similarity">
    <text evidence="3 4">In the N-terminal section; belongs to the HFCD (homo-oligomeric flavin containing Cys decarboxylase) superfamily.</text>
</comment>
<dbReference type="Pfam" id="PF04127">
    <property type="entry name" value="DFP"/>
    <property type="match status" value="1"/>
</dbReference>
<dbReference type="Proteomes" id="UP001164459">
    <property type="component" value="Chromosome"/>
</dbReference>
<feature type="region of interest" description="Phosphopantothenoylcysteine decarboxylase" evidence="3">
    <location>
        <begin position="1"/>
        <end position="202"/>
    </location>
</feature>
<feature type="domain" description="DNA/pantothenate metabolism flavoprotein C-terminal" evidence="6">
    <location>
        <begin position="198"/>
        <end position="432"/>
    </location>
</feature>
<dbReference type="Pfam" id="PF02441">
    <property type="entry name" value="Flavoprotein"/>
    <property type="match status" value="1"/>
</dbReference>
<dbReference type="PANTHER" id="PTHR14359:SF6">
    <property type="entry name" value="PHOSPHOPANTOTHENOYLCYSTEINE DECARBOXYLASE"/>
    <property type="match status" value="1"/>
</dbReference>
<comment type="pathway">
    <text evidence="3 4">Cofactor biosynthesis; coenzyme A biosynthesis; CoA from (R)-pantothenate: step 3/5.</text>
</comment>
<keyword evidence="3" id="KW-0479">Metal-binding</keyword>
<dbReference type="InterPro" id="IPR035929">
    <property type="entry name" value="CoaB-like_sf"/>
</dbReference>
<evidence type="ECO:0000256" key="3">
    <source>
        <dbReference type="HAMAP-Rule" id="MF_02225"/>
    </source>
</evidence>
<dbReference type="PANTHER" id="PTHR14359">
    <property type="entry name" value="HOMO-OLIGOMERIC FLAVIN CONTAINING CYS DECARBOXYLASE FAMILY"/>
    <property type="match status" value="1"/>
</dbReference>
<feature type="binding site" evidence="3">
    <location>
        <position position="372"/>
    </location>
    <ligand>
        <name>CTP</name>
        <dbReference type="ChEBI" id="CHEBI:37563"/>
    </ligand>
</feature>
<comment type="catalytic activity">
    <reaction evidence="3 4">
        <text>N-[(R)-4-phosphopantothenoyl]-L-cysteine + H(+) = (R)-4'-phosphopantetheine + CO2</text>
        <dbReference type="Rhea" id="RHEA:16793"/>
        <dbReference type="ChEBI" id="CHEBI:15378"/>
        <dbReference type="ChEBI" id="CHEBI:16526"/>
        <dbReference type="ChEBI" id="CHEBI:59458"/>
        <dbReference type="ChEBI" id="CHEBI:61723"/>
        <dbReference type="EC" id="4.1.1.36"/>
    </reaction>
</comment>
<keyword evidence="3 4" id="KW-0288">FMN</keyword>
<evidence type="ECO:0000313" key="7">
    <source>
        <dbReference type="EMBL" id="WAS97690.1"/>
    </source>
</evidence>
<feature type="binding site" evidence="3">
    <location>
        <position position="376"/>
    </location>
    <ligand>
        <name>CTP</name>
        <dbReference type="ChEBI" id="CHEBI:37563"/>
    </ligand>
</feature>
<dbReference type="RefSeq" id="WP_269040057.1">
    <property type="nucleotide sequence ID" value="NZ_CP114040.1"/>
</dbReference>
<organism evidence="7 8">
    <name type="scientific">Nannocystis punicea</name>
    <dbReference type="NCBI Taxonomy" id="2995304"/>
    <lineage>
        <taxon>Bacteria</taxon>
        <taxon>Pseudomonadati</taxon>
        <taxon>Myxococcota</taxon>
        <taxon>Polyangia</taxon>
        <taxon>Nannocystales</taxon>
        <taxon>Nannocystaceae</taxon>
        <taxon>Nannocystis</taxon>
    </lineage>
</organism>
<dbReference type="SUPFAM" id="SSF102645">
    <property type="entry name" value="CoaB-like"/>
    <property type="match status" value="1"/>
</dbReference>
<accession>A0ABY7HF26</accession>
<comment type="cofactor">
    <cofactor evidence="3">
        <name>FMN</name>
        <dbReference type="ChEBI" id="CHEBI:58210"/>
    </cofactor>
    <text evidence="3">Binds 1 FMN per subunit.</text>
</comment>
<dbReference type="SUPFAM" id="SSF52507">
    <property type="entry name" value="Homo-oligomeric flavin-containing Cys decarboxylases, HFCD"/>
    <property type="match status" value="1"/>
</dbReference>
<dbReference type="NCBIfam" id="TIGR00521">
    <property type="entry name" value="coaBC_dfp"/>
    <property type="match status" value="1"/>
</dbReference>
<sequence>MAEAGTTDMSQGTRPRGRRVLLIVSGGIAAYKTPELVRAFVAAGCEVQVVMTPAAAAFVSELSLATVSTRPVRKRLLDPEEEGHVGHIELADWPDLVVVAPATADLLARATAGMADDLAATVLLATRAPVLWAPAMNTNMWRHPATQANLATLRSRGAEFVGPDRGQLACGWIGEGRMIDPPLIVAAALAKLEARGPWAGKRVLVSAGPTRTYIDLVRFVTNASTGAMGFALAEAARHAGAEVTLVAGPVELATPQGVRRVDVETAEQMYAALEGELSQEPYDWVAMVAAVQDLEVDGGAARKLEKAELLTRLPTLGWRTARDVLAALTARYGRGAPAGAPRSRFLGFAAQTVEDGPEDRLQQELIRLGEAKLRAKGADAIFVNRVGAPGVGFASATNAGLLLAYDGEAIAVRASGPPIAKAALATWLLDALVTT</sequence>
<dbReference type="InterPro" id="IPR003382">
    <property type="entry name" value="Flavoprotein"/>
</dbReference>
<evidence type="ECO:0000313" key="8">
    <source>
        <dbReference type="Proteomes" id="UP001164459"/>
    </source>
</evidence>
<keyword evidence="3" id="KW-0511">Multifunctional enzyme</keyword>
<keyword evidence="3" id="KW-0460">Magnesium</keyword>
<comment type="function">
    <text evidence="4">Catalyzes two steps in the biosynthesis of coenzyme A. In the first step cysteine is conjugated to 4'-phosphopantothenate to form 4-phosphopantothenoylcysteine, in the latter compound is decarboxylated to form 4'-phosphopantotheine.</text>
</comment>
<comment type="pathway">
    <text evidence="3 4">Cofactor biosynthesis; coenzyme A biosynthesis; CoA from (R)-pantothenate: step 2/5.</text>
</comment>
<feature type="binding site" evidence="3">
    <location>
        <position position="303"/>
    </location>
    <ligand>
        <name>CTP</name>
        <dbReference type="ChEBI" id="CHEBI:37563"/>
    </ligand>
</feature>
<keyword evidence="3 4" id="KW-0436">Ligase</keyword>
<feature type="binding site" evidence="3">
    <location>
        <position position="293"/>
    </location>
    <ligand>
        <name>CTP</name>
        <dbReference type="ChEBI" id="CHEBI:37563"/>
    </ligand>
</feature>
<feature type="active site" description="Proton donor" evidence="3">
    <location>
        <position position="170"/>
    </location>
</feature>
<proteinExistence type="inferred from homology"/>
<dbReference type="InterPro" id="IPR007085">
    <property type="entry name" value="DNA/pantothenate-metab_flavo_C"/>
</dbReference>
<evidence type="ECO:0000259" key="5">
    <source>
        <dbReference type="Pfam" id="PF02441"/>
    </source>
</evidence>
<dbReference type="InterPro" id="IPR036551">
    <property type="entry name" value="Flavin_trans-like"/>
</dbReference>
<feature type="binding site" evidence="3">
    <location>
        <position position="348"/>
    </location>
    <ligand>
        <name>CTP</name>
        <dbReference type="ChEBI" id="CHEBI:37563"/>
    </ligand>
</feature>
<keyword evidence="2 3" id="KW-0456">Lyase</keyword>
<comment type="function">
    <text evidence="3">Catalyzes two sequential steps in the biosynthesis of coenzyme A. In the first step cysteine is conjugated to 4'-phosphopantothenate to form 4-phosphopantothenoylcysteine. In the second step the latter compound is decarboxylated to form 4'-phosphopantotheine.</text>
</comment>
<keyword evidence="1 3" id="KW-0210">Decarboxylase</keyword>
<dbReference type="EC" id="4.1.1.36" evidence="3"/>
<evidence type="ECO:0000256" key="4">
    <source>
        <dbReference type="RuleBase" id="RU364078"/>
    </source>
</evidence>
<comment type="cofactor">
    <cofactor evidence="3">
        <name>Mg(2+)</name>
        <dbReference type="ChEBI" id="CHEBI:18420"/>
    </cofactor>
</comment>
<evidence type="ECO:0000256" key="2">
    <source>
        <dbReference type="ARBA" id="ARBA00023239"/>
    </source>
</evidence>
<dbReference type="GO" id="GO:0004632">
    <property type="term" value="F:phosphopantothenate--cysteine ligase activity"/>
    <property type="evidence" value="ECO:0007669"/>
    <property type="project" value="UniProtKB-EC"/>
</dbReference>
<protein>
    <recommendedName>
        <fullName evidence="3">Coenzyme A biosynthesis bifunctional protein CoaBC</fullName>
    </recommendedName>
    <alternativeName>
        <fullName evidence="3">DNA/pantothenate metabolism flavoprotein</fullName>
    </alternativeName>
    <alternativeName>
        <fullName evidence="3">Phosphopantothenoylcysteine synthetase/decarboxylase</fullName>
        <shortName evidence="3">PPCS-PPCDC</shortName>
    </alternativeName>
    <domain>
        <recommendedName>
            <fullName evidence="3">Phosphopantothenoylcysteine decarboxylase</fullName>
            <shortName evidence="3">PPC decarboxylase</shortName>
            <shortName evidence="3">PPC-DC</shortName>
            <ecNumber evidence="3">4.1.1.36</ecNumber>
        </recommendedName>
        <alternativeName>
            <fullName evidence="3">CoaC</fullName>
        </alternativeName>
    </domain>
    <domain>
        <recommendedName>
            <fullName evidence="3">Phosphopantothenate--cysteine ligase</fullName>
            <ecNumber evidence="3">6.3.2.5</ecNumber>
        </recommendedName>
        <alternativeName>
            <fullName evidence="3">CoaB</fullName>
        </alternativeName>
        <alternativeName>
            <fullName evidence="3">Phosphopantothenoylcysteine synthetase</fullName>
            <shortName evidence="3">PPC synthetase</shortName>
            <shortName evidence="3">PPC-S</shortName>
        </alternativeName>
    </domain>
</protein>
<dbReference type="EMBL" id="CP114040">
    <property type="protein sequence ID" value="WAS97690.1"/>
    <property type="molecule type" value="Genomic_DNA"/>
</dbReference>
<dbReference type="HAMAP" id="MF_02225">
    <property type="entry name" value="CoaBC"/>
    <property type="match status" value="1"/>
</dbReference>
<comment type="similarity">
    <text evidence="3 4">In the C-terminal section; belongs to the PPC synthetase family.</text>
</comment>
<gene>
    <name evidence="3 7" type="primary">coaBC</name>
    <name evidence="7" type="ORF">O0S08_16220</name>
</gene>
<keyword evidence="8" id="KW-1185">Reference proteome</keyword>
<dbReference type="EC" id="6.3.2.5" evidence="3"/>
<name>A0ABY7HF26_9BACT</name>
<dbReference type="GO" id="GO:0004633">
    <property type="term" value="F:phosphopantothenoylcysteine decarboxylase activity"/>
    <property type="evidence" value="ECO:0007669"/>
    <property type="project" value="UniProtKB-EC"/>
</dbReference>
<evidence type="ECO:0000256" key="1">
    <source>
        <dbReference type="ARBA" id="ARBA00022793"/>
    </source>
</evidence>
<evidence type="ECO:0000259" key="6">
    <source>
        <dbReference type="Pfam" id="PF04127"/>
    </source>
</evidence>
<dbReference type="Gene3D" id="3.40.50.10300">
    <property type="entry name" value="CoaB-like"/>
    <property type="match status" value="1"/>
</dbReference>
<comment type="caution">
    <text evidence="3">Lacks conserved residue(s) required for the propagation of feature annotation.</text>
</comment>
<feature type="domain" description="Flavoprotein" evidence="5">
    <location>
        <begin position="19"/>
        <end position="185"/>
    </location>
</feature>
<dbReference type="InterPro" id="IPR005252">
    <property type="entry name" value="CoaBC"/>
</dbReference>
<dbReference type="Gene3D" id="3.40.50.1950">
    <property type="entry name" value="Flavin prenyltransferase-like"/>
    <property type="match status" value="1"/>
</dbReference>
<keyword evidence="3 4" id="KW-0285">Flavoprotein</keyword>
<comment type="catalytic activity">
    <reaction evidence="3 4">
        <text>(R)-4'-phosphopantothenate + L-cysteine + CTP = N-[(R)-4-phosphopantothenoyl]-L-cysteine + CMP + diphosphate + H(+)</text>
        <dbReference type="Rhea" id="RHEA:19397"/>
        <dbReference type="ChEBI" id="CHEBI:10986"/>
        <dbReference type="ChEBI" id="CHEBI:15378"/>
        <dbReference type="ChEBI" id="CHEBI:33019"/>
        <dbReference type="ChEBI" id="CHEBI:35235"/>
        <dbReference type="ChEBI" id="CHEBI:37563"/>
        <dbReference type="ChEBI" id="CHEBI:59458"/>
        <dbReference type="ChEBI" id="CHEBI:60377"/>
        <dbReference type="EC" id="6.3.2.5"/>
    </reaction>
</comment>
<reference evidence="7" key="1">
    <citation type="submission" date="2022-11" db="EMBL/GenBank/DDBJ databases">
        <title>Minimal conservation of predation-associated metabolite biosynthetic gene clusters underscores biosynthetic potential of Myxococcota including descriptions for ten novel species: Archangium lansinium sp. nov., Myxococcus landrumus sp. nov., Nannocystis bai.</title>
        <authorList>
            <person name="Ahearne A."/>
            <person name="Stevens C."/>
            <person name="Dowd S."/>
        </authorList>
    </citation>
    <scope>NUCLEOTIDE SEQUENCE</scope>
    <source>
        <strain evidence="7">Fl3</strain>
    </source>
</reference>